<proteinExistence type="predicted"/>
<evidence type="ECO:0000313" key="2">
    <source>
        <dbReference type="Proteomes" id="UP000325433"/>
    </source>
</evidence>
<keyword evidence="2" id="KW-1185">Reference proteome</keyword>
<gene>
    <name evidence="1" type="ORF">BDV41DRAFT_576870</name>
</gene>
<dbReference type="AlphaFoldDB" id="A0A5N6VXM9"/>
<protein>
    <recommendedName>
        <fullName evidence="3">F-box domain-containing protein</fullName>
    </recommendedName>
</protein>
<dbReference type="Proteomes" id="UP000325433">
    <property type="component" value="Unassembled WGS sequence"/>
</dbReference>
<evidence type="ECO:0008006" key="3">
    <source>
        <dbReference type="Google" id="ProtNLM"/>
    </source>
</evidence>
<name>A0A5N6VXM9_9EURO</name>
<dbReference type="EMBL" id="ML738326">
    <property type="protein sequence ID" value="KAE8313404.1"/>
    <property type="molecule type" value="Genomic_DNA"/>
</dbReference>
<organism evidence="1 2">
    <name type="scientific">Aspergillus transmontanensis</name>
    <dbReference type="NCBI Taxonomy" id="1034304"/>
    <lineage>
        <taxon>Eukaryota</taxon>
        <taxon>Fungi</taxon>
        <taxon>Dikarya</taxon>
        <taxon>Ascomycota</taxon>
        <taxon>Pezizomycotina</taxon>
        <taxon>Eurotiomycetes</taxon>
        <taxon>Eurotiomycetidae</taxon>
        <taxon>Eurotiales</taxon>
        <taxon>Aspergillaceae</taxon>
        <taxon>Aspergillus</taxon>
        <taxon>Aspergillus subgen. Circumdati</taxon>
    </lineage>
</organism>
<evidence type="ECO:0000313" key="1">
    <source>
        <dbReference type="EMBL" id="KAE8313404.1"/>
    </source>
</evidence>
<reference evidence="2" key="1">
    <citation type="submission" date="2019-04" db="EMBL/GenBank/DDBJ databases">
        <title>Friends and foes A comparative genomics studyof 23 Aspergillus species from section Flavi.</title>
        <authorList>
            <consortium name="DOE Joint Genome Institute"/>
            <person name="Kjaerbolling I."/>
            <person name="Vesth T."/>
            <person name="Frisvad J.C."/>
            <person name="Nybo J.L."/>
            <person name="Theobald S."/>
            <person name="Kildgaard S."/>
            <person name="Isbrandt T."/>
            <person name="Kuo A."/>
            <person name="Sato A."/>
            <person name="Lyhne E.K."/>
            <person name="Kogle M.E."/>
            <person name="Wiebenga A."/>
            <person name="Kun R.S."/>
            <person name="Lubbers R.J."/>
            <person name="Makela M.R."/>
            <person name="Barry K."/>
            <person name="Chovatia M."/>
            <person name="Clum A."/>
            <person name="Daum C."/>
            <person name="Haridas S."/>
            <person name="He G."/>
            <person name="LaButti K."/>
            <person name="Lipzen A."/>
            <person name="Mondo S."/>
            <person name="Riley R."/>
            <person name="Salamov A."/>
            <person name="Simmons B.A."/>
            <person name="Magnuson J.K."/>
            <person name="Henrissat B."/>
            <person name="Mortensen U.H."/>
            <person name="Larsen T.O."/>
            <person name="Devries R.P."/>
            <person name="Grigoriev I.V."/>
            <person name="Machida M."/>
            <person name="Baker S.E."/>
            <person name="Andersen M.R."/>
        </authorList>
    </citation>
    <scope>NUCLEOTIDE SEQUENCE [LARGE SCALE GENOMIC DNA]</scope>
    <source>
        <strain evidence="2">CBS 130015</strain>
    </source>
</reference>
<sequence>MTHRRSTIASLPQEVIDQIAMLVSHEHRSSEELKNLRLVSRASWYSASRILFRRFYINLGYADPTCPNGRDDIKALLELSRSGASRFIRFMRVLGHSYKQTSEPTKEAELAGTIVKCLQGYMRPDLKALDFYNLSDSMLHEFSRPAMAPTIAGLRFLKVVGCPGRSNGMEIRLILQYCESVQAVEWSNCQTSFEGPTGIIHPKAPLERLRLNGHGDEAVATPESMLATVRNARNTIRYLSVYPMGWQSDAMEEQVEELVGEFDSCPFLYHPNLGLLPESLAGRYGCWSILKVLEPHTNEVIPTIFPREMKCYGRYLDYWRLLQHDLVRLRTCSLDELYEYK</sequence>
<accession>A0A5N6VXM9</accession>